<name>K0K1Z1_SACES</name>
<gene>
    <name evidence="1" type="ordered locus">BN6_35880</name>
</gene>
<evidence type="ECO:0000313" key="2">
    <source>
        <dbReference type="Proteomes" id="UP000006281"/>
    </source>
</evidence>
<evidence type="ECO:0000313" key="1">
    <source>
        <dbReference type="EMBL" id="CCH30884.1"/>
    </source>
</evidence>
<proteinExistence type="predicted"/>
<dbReference type="AlphaFoldDB" id="K0K1Z1"/>
<keyword evidence="2" id="KW-1185">Reference proteome</keyword>
<dbReference type="BioCyc" id="SESP1179773:BN6_RS17385-MONOMER"/>
<dbReference type="HOGENOM" id="CLU_2957955_0_0_11"/>
<dbReference type="EMBL" id="HE804045">
    <property type="protein sequence ID" value="CCH30884.1"/>
    <property type="molecule type" value="Genomic_DNA"/>
</dbReference>
<dbReference type="STRING" id="1179773.BN6_35880"/>
<protein>
    <submittedName>
        <fullName evidence="1">Uncharacterized protein</fullName>
    </submittedName>
</protein>
<dbReference type="Proteomes" id="UP000006281">
    <property type="component" value="Chromosome"/>
</dbReference>
<organism evidence="1 2">
    <name type="scientific">Saccharothrix espanaensis (strain ATCC 51144 / DSM 44229 / JCM 9112 / NBRC 15066 / NRRL 15764)</name>
    <dbReference type="NCBI Taxonomy" id="1179773"/>
    <lineage>
        <taxon>Bacteria</taxon>
        <taxon>Bacillati</taxon>
        <taxon>Actinomycetota</taxon>
        <taxon>Actinomycetes</taxon>
        <taxon>Pseudonocardiales</taxon>
        <taxon>Pseudonocardiaceae</taxon>
        <taxon>Saccharothrix</taxon>
    </lineage>
</organism>
<dbReference type="PATRIC" id="fig|1179773.3.peg.3588"/>
<sequence length="59" mass="6280">MRRVRAMRGFAADVLAEVGDTLPSVVVVDVDLPLGPGPAAEVAPRDRLFVRPPVVSRSV</sequence>
<reference evidence="1 2" key="1">
    <citation type="journal article" date="2012" name="BMC Genomics">
        <title>Complete genome sequence of Saccharothrix espanaensis DSM 44229T and comparison to the other completely sequenced Pseudonocardiaceae.</title>
        <authorList>
            <person name="Strobel T."/>
            <person name="Al-Dilaimi A."/>
            <person name="Blom J."/>
            <person name="Gessner A."/>
            <person name="Kalinowski J."/>
            <person name="Luzhetska M."/>
            <person name="Puhler A."/>
            <person name="Szczepanowski R."/>
            <person name="Bechthold A."/>
            <person name="Ruckert C."/>
        </authorList>
    </citation>
    <scope>NUCLEOTIDE SEQUENCE [LARGE SCALE GENOMIC DNA]</scope>
    <source>
        <strain evidence="2">ATCC 51144 / DSM 44229 / JCM 9112 / NBRC 15066 / NRRL 15764</strain>
    </source>
</reference>
<accession>K0K1Z1</accession>
<dbReference type="KEGG" id="sesp:BN6_35880"/>